<keyword evidence="2" id="KW-1185">Reference proteome</keyword>
<dbReference type="Proteomes" id="UP001075354">
    <property type="component" value="Chromosome 13"/>
</dbReference>
<dbReference type="AlphaFoldDB" id="A0AAV7X9I7"/>
<proteinExistence type="predicted"/>
<dbReference type="EMBL" id="JAPTSV010000013">
    <property type="protein sequence ID" value="KAJ1521266.1"/>
    <property type="molecule type" value="Genomic_DNA"/>
</dbReference>
<accession>A0AAV7X9I7</accession>
<comment type="caution">
    <text evidence="1">The sequence shown here is derived from an EMBL/GenBank/DDBJ whole genome shotgun (WGS) entry which is preliminary data.</text>
</comment>
<reference evidence="1" key="1">
    <citation type="submission" date="2022-12" db="EMBL/GenBank/DDBJ databases">
        <title>Chromosome-level genome assembly of the bean flower thrips Megalurothrips usitatus.</title>
        <authorList>
            <person name="Ma L."/>
            <person name="Liu Q."/>
            <person name="Li H."/>
            <person name="Cai W."/>
        </authorList>
    </citation>
    <scope>NUCLEOTIDE SEQUENCE</scope>
    <source>
        <strain evidence="1">Cailab_2022a</strain>
    </source>
</reference>
<evidence type="ECO:0000313" key="1">
    <source>
        <dbReference type="EMBL" id="KAJ1521266.1"/>
    </source>
</evidence>
<evidence type="ECO:0008006" key="3">
    <source>
        <dbReference type="Google" id="ProtNLM"/>
    </source>
</evidence>
<protein>
    <recommendedName>
        <fullName evidence="3">FAST kinase domain-containing protein 5, mitochondrial</fullName>
    </recommendedName>
</protein>
<gene>
    <name evidence="1" type="ORF">ONE63_002948</name>
</gene>
<name>A0AAV7X9I7_9NEOP</name>
<evidence type="ECO:0000313" key="2">
    <source>
        <dbReference type="Proteomes" id="UP001075354"/>
    </source>
</evidence>
<organism evidence="1 2">
    <name type="scientific">Megalurothrips usitatus</name>
    <name type="common">bean blossom thrips</name>
    <dbReference type="NCBI Taxonomy" id="439358"/>
    <lineage>
        <taxon>Eukaryota</taxon>
        <taxon>Metazoa</taxon>
        <taxon>Ecdysozoa</taxon>
        <taxon>Arthropoda</taxon>
        <taxon>Hexapoda</taxon>
        <taxon>Insecta</taxon>
        <taxon>Pterygota</taxon>
        <taxon>Neoptera</taxon>
        <taxon>Paraneoptera</taxon>
        <taxon>Thysanoptera</taxon>
        <taxon>Terebrantia</taxon>
        <taxon>Thripoidea</taxon>
        <taxon>Thripidae</taxon>
        <taxon>Megalurothrips</taxon>
    </lineage>
</organism>
<sequence length="669" mass="76792">MHRLRPFCRGSSLLKFDGHCANRLCFRSVARLLAFHPNSRRFLTHRHLSSAVPASESMFSVSAVDPTNFFSRDQDAICGGGLWMDRSAAHLVLERDPEFKQTVFSSEEFEKYVNLQKNWNVVQPTREDFHHASPADLLEFLRFHTTSMGREDFREACSHISHCIPNLTNDELLEMAKVLYLVPYQGGNVPLIWKVLDGEFLARYKKSLQYVNENNFDYFLRVLDVVYWLNFISKSTFAECVLLDTINRSIRCKSNLKVIQILFYLSCGSFKWRNTIDSRHLSNYLNHIKHTCQFDAFLVAAECISLLQFPKGYGASKNSLLPHDLQYFLLSKANEHVNNDNALAVICQLLYWSSPGSVRTKPLLDLMEKIVKRNHLPFHIFFYISQTAIKCGIRHEKFLDTIENYLVMEKIHPKTAIRIFLNTYGQFGRKSVSTLGKKIDQLLKKHNICSVPEGHLLKTFAVLMDCGIHAYHLWELTMLGDCLVPNYTSGCRTDANLNSLHLTADDCISVFNPDYKGTRLSDVMRQNIHLVASKQDVEYASKSSQYHQFLIFAQKVARGHGLVTNILPGLRSAGMHDVIVCVDTEQYSFHRCNTGSVKPWNVKNLPAQTKGNLSFFALWTCRANWPPYLIQLKHSALQKLGYKSLLVDASLLVQPEELRDAWIHAKLRQ</sequence>